<sequence length="199" mass="22858">MISSRSSSYFIAIFSTLMYAWLIVYNTTIVIKYRRVKDGYEEFEYVTMDEEDDAKPMKPISLSISLNDYYTYLDELELYVLMLTLSLLLIVGVNLRIHQAMAPWLVVGAILVVFGFIFGTITWNSKYTLELLVVVAQAACWLPVYSCYKEFRENYYFKQKQFVRPSKYSVGGSPAESTKLKAQSNKAQETEEGIGMVAL</sequence>
<gene>
    <name evidence="3" type="primary">106090975</name>
</gene>
<feature type="transmembrane region" description="Helical" evidence="2">
    <location>
        <begin position="104"/>
        <end position="123"/>
    </location>
</feature>
<keyword evidence="4" id="KW-1185">Reference proteome</keyword>
<keyword evidence="2" id="KW-0812">Transmembrane</keyword>
<feature type="transmembrane region" description="Helical" evidence="2">
    <location>
        <begin position="9"/>
        <end position="31"/>
    </location>
</feature>
<dbReference type="KEGG" id="scac:106090975"/>
<organism evidence="3 4">
    <name type="scientific">Stomoxys calcitrans</name>
    <name type="common">Stable fly</name>
    <name type="synonym">Conops calcitrans</name>
    <dbReference type="NCBI Taxonomy" id="35570"/>
    <lineage>
        <taxon>Eukaryota</taxon>
        <taxon>Metazoa</taxon>
        <taxon>Ecdysozoa</taxon>
        <taxon>Arthropoda</taxon>
        <taxon>Hexapoda</taxon>
        <taxon>Insecta</taxon>
        <taxon>Pterygota</taxon>
        <taxon>Neoptera</taxon>
        <taxon>Endopterygota</taxon>
        <taxon>Diptera</taxon>
        <taxon>Brachycera</taxon>
        <taxon>Muscomorpha</taxon>
        <taxon>Muscoidea</taxon>
        <taxon>Muscidae</taxon>
        <taxon>Stomoxys</taxon>
    </lineage>
</organism>
<dbReference type="Proteomes" id="UP000095300">
    <property type="component" value="Unassembled WGS sequence"/>
</dbReference>
<dbReference type="AlphaFoldDB" id="A0A1I8PDI0"/>
<protein>
    <submittedName>
        <fullName evidence="3">Uncharacterized protein</fullName>
    </submittedName>
</protein>
<feature type="region of interest" description="Disordered" evidence="1">
    <location>
        <begin position="168"/>
        <end position="199"/>
    </location>
</feature>
<evidence type="ECO:0000313" key="3">
    <source>
        <dbReference type="EnsemblMetazoa" id="SCAU007099-PA"/>
    </source>
</evidence>
<evidence type="ECO:0000313" key="4">
    <source>
        <dbReference type="Proteomes" id="UP000095300"/>
    </source>
</evidence>
<evidence type="ECO:0000256" key="2">
    <source>
        <dbReference type="SAM" id="Phobius"/>
    </source>
</evidence>
<feature type="transmembrane region" description="Helical" evidence="2">
    <location>
        <begin position="129"/>
        <end position="148"/>
    </location>
</feature>
<proteinExistence type="predicted"/>
<evidence type="ECO:0000256" key="1">
    <source>
        <dbReference type="SAM" id="MobiDB-lite"/>
    </source>
</evidence>
<keyword evidence="2" id="KW-1133">Transmembrane helix</keyword>
<feature type="transmembrane region" description="Helical" evidence="2">
    <location>
        <begin position="78"/>
        <end position="97"/>
    </location>
</feature>
<reference evidence="3" key="1">
    <citation type="submission" date="2020-05" db="UniProtKB">
        <authorList>
            <consortium name="EnsemblMetazoa"/>
        </authorList>
    </citation>
    <scope>IDENTIFICATION</scope>
    <source>
        <strain evidence="3">USDA</strain>
    </source>
</reference>
<keyword evidence="2" id="KW-0472">Membrane</keyword>
<dbReference type="EnsemblMetazoa" id="SCAU007099-RA">
    <property type="protein sequence ID" value="SCAU007099-PA"/>
    <property type="gene ID" value="SCAU007099"/>
</dbReference>
<name>A0A1I8PDI0_STOCA</name>
<accession>A0A1I8PDI0</accession>
<dbReference type="VEuPathDB" id="VectorBase:SCAU007099"/>